<dbReference type="Pfam" id="PF11951">
    <property type="entry name" value="Fungal_trans_2"/>
    <property type="match status" value="2"/>
</dbReference>
<evidence type="ECO:0000256" key="1">
    <source>
        <dbReference type="ARBA" id="ARBA00004123"/>
    </source>
</evidence>
<sequence length="292" mass="33475">MVVIDDHHNGWRHLILPVAHMNDLVLNSVLAVSAFHLSESAAGYLPIHPRLLFMQAIGGLQNRRNLDKCDLQTKQFVILAIVVLLAAVMVNGCSDFPIVFRMLQSALDAVGGERSLSDGEVAEFLRREIHKMRAYGAPFIGQDAGRRALESQAQQSFDCLQFYFRLYPDHSHTFHAIASLRQQAYRIYLHRTATETHITIPVESIEDFKSSLETFSEGSLGEHTLVWAVFIAASESRVSTHRRFFEQFLERQYRRNRFLNLSKALQLLKRIWKRSSSENWTALLPEPRVLIM</sequence>
<evidence type="ECO:0000313" key="4">
    <source>
        <dbReference type="EMBL" id="KAJ5081575.1"/>
    </source>
</evidence>
<comment type="caution">
    <text evidence="4">The sequence shown here is derived from an EMBL/GenBank/DDBJ whole genome shotgun (WGS) entry which is preliminary data.</text>
</comment>
<dbReference type="GeneID" id="81399533"/>
<dbReference type="GO" id="GO:0045944">
    <property type="term" value="P:positive regulation of transcription by RNA polymerase II"/>
    <property type="evidence" value="ECO:0007669"/>
    <property type="project" value="TreeGrafter"/>
</dbReference>
<evidence type="ECO:0000256" key="3">
    <source>
        <dbReference type="SAM" id="Phobius"/>
    </source>
</evidence>
<dbReference type="GO" id="GO:0000976">
    <property type="term" value="F:transcription cis-regulatory region binding"/>
    <property type="evidence" value="ECO:0007669"/>
    <property type="project" value="TreeGrafter"/>
</dbReference>
<comment type="subcellular location">
    <subcellularLocation>
        <location evidence="1">Nucleus</location>
    </subcellularLocation>
</comment>
<protein>
    <submittedName>
        <fullName evidence="4">Uncharacterized protein</fullName>
    </submittedName>
</protein>
<keyword evidence="5" id="KW-1185">Reference proteome</keyword>
<organism evidence="4 5">
    <name type="scientific">Penicillium alfredii</name>
    <dbReference type="NCBI Taxonomy" id="1506179"/>
    <lineage>
        <taxon>Eukaryota</taxon>
        <taxon>Fungi</taxon>
        <taxon>Dikarya</taxon>
        <taxon>Ascomycota</taxon>
        <taxon>Pezizomycotina</taxon>
        <taxon>Eurotiomycetes</taxon>
        <taxon>Eurotiomycetidae</taxon>
        <taxon>Eurotiales</taxon>
        <taxon>Aspergillaceae</taxon>
        <taxon>Penicillium</taxon>
    </lineage>
</organism>
<reference evidence="4" key="1">
    <citation type="submission" date="2022-11" db="EMBL/GenBank/DDBJ databases">
        <authorList>
            <person name="Petersen C."/>
        </authorList>
    </citation>
    <scope>NUCLEOTIDE SEQUENCE</scope>
    <source>
        <strain evidence="4">IBT 34128</strain>
    </source>
</reference>
<reference evidence="4" key="2">
    <citation type="journal article" date="2023" name="IMA Fungus">
        <title>Comparative genomic study of the Penicillium genus elucidates a diverse pangenome and 15 lateral gene transfer events.</title>
        <authorList>
            <person name="Petersen C."/>
            <person name="Sorensen T."/>
            <person name="Nielsen M.R."/>
            <person name="Sondergaard T.E."/>
            <person name="Sorensen J.L."/>
            <person name="Fitzpatrick D.A."/>
            <person name="Frisvad J.C."/>
            <person name="Nielsen K.L."/>
        </authorList>
    </citation>
    <scope>NUCLEOTIDE SEQUENCE</scope>
    <source>
        <strain evidence="4">IBT 34128</strain>
    </source>
</reference>
<dbReference type="RefSeq" id="XP_056506862.1">
    <property type="nucleotide sequence ID" value="XM_056660364.1"/>
</dbReference>
<dbReference type="AlphaFoldDB" id="A0A9W9EH14"/>
<gene>
    <name evidence="4" type="ORF">NUU61_009839</name>
</gene>
<dbReference type="GO" id="GO:0003700">
    <property type="term" value="F:DNA-binding transcription factor activity"/>
    <property type="evidence" value="ECO:0007669"/>
    <property type="project" value="TreeGrafter"/>
</dbReference>
<dbReference type="InterPro" id="IPR021858">
    <property type="entry name" value="Fun_TF"/>
</dbReference>
<keyword evidence="3" id="KW-1133">Transmembrane helix</keyword>
<accession>A0A9W9EH14</accession>
<dbReference type="Proteomes" id="UP001141434">
    <property type="component" value="Unassembled WGS sequence"/>
</dbReference>
<dbReference type="PANTHER" id="PTHR37534">
    <property type="entry name" value="TRANSCRIPTIONAL ACTIVATOR PROTEIN UGA3"/>
    <property type="match status" value="1"/>
</dbReference>
<dbReference type="PANTHER" id="PTHR37534:SF17">
    <property type="entry name" value="ZN(2)-C6 FUNGAL-TYPE DOMAIN-CONTAINING PROTEIN"/>
    <property type="match status" value="1"/>
</dbReference>
<evidence type="ECO:0000256" key="2">
    <source>
        <dbReference type="ARBA" id="ARBA00023242"/>
    </source>
</evidence>
<dbReference type="GO" id="GO:0005634">
    <property type="term" value="C:nucleus"/>
    <property type="evidence" value="ECO:0007669"/>
    <property type="project" value="UniProtKB-SubCell"/>
</dbReference>
<feature type="transmembrane region" description="Helical" evidence="3">
    <location>
        <begin position="76"/>
        <end position="100"/>
    </location>
</feature>
<proteinExistence type="predicted"/>
<evidence type="ECO:0000313" key="5">
    <source>
        <dbReference type="Proteomes" id="UP001141434"/>
    </source>
</evidence>
<name>A0A9W9EH14_9EURO</name>
<keyword evidence="2" id="KW-0539">Nucleus</keyword>
<dbReference type="EMBL" id="JAPMSZ010000012">
    <property type="protein sequence ID" value="KAJ5081575.1"/>
    <property type="molecule type" value="Genomic_DNA"/>
</dbReference>
<dbReference type="OrthoDB" id="5386330at2759"/>
<keyword evidence="3" id="KW-0472">Membrane</keyword>
<keyword evidence="3" id="KW-0812">Transmembrane</keyword>